<proteinExistence type="predicted"/>
<organism evidence="1 2">
    <name type="scientific">Senna tora</name>
    <dbReference type="NCBI Taxonomy" id="362788"/>
    <lineage>
        <taxon>Eukaryota</taxon>
        <taxon>Viridiplantae</taxon>
        <taxon>Streptophyta</taxon>
        <taxon>Embryophyta</taxon>
        <taxon>Tracheophyta</taxon>
        <taxon>Spermatophyta</taxon>
        <taxon>Magnoliopsida</taxon>
        <taxon>eudicotyledons</taxon>
        <taxon>Gunneridae</taxon>
        <taxon>Pentapetalae</taxon>
        <taxon>rosids</taxon>
        <taxon>fabids</taxon>
        <taxon>Fabales</taxon>
        <taxon>Fabaceae</taxon>
        <taxon>Caesalpinioideae</taxon>
        <taxon>Cassia clade</taxon>
        <taxon>Senna</taxon>
    </lineage>
</organism>
<comment type="caution">
    <text evidence="1">The sequence shown here is derived from an EMBL/GenBank/DDBJ whole genome shotgun (WGS) entry which is preliminary data.</text>
</comment>
<evidence type="ECO:0000313" key="2">
    <source>
        <dbReference type="Proteomes" id="UP000634136"/>
    </source>
</evidence>
<dbReference type="Proteomes" id="UP000634136">
    <property type="component" value="Unassembled WGS sequence"/>
</dbReference>
<protein>
    <submittedName>
        <fullName evidence="1">Uncharacterized protein</fullName>
    </submittedName>
</protein>
<dbReference type="AlphaFoldDB" id="A0A834XFL6"/>
<reference evidence="1" key="1">
    <citation type="submission" date="2020-09" db="EMBL/GenBank/DDBJ databases">
        <title>Genome-Enabled Discovery of Anthraquinone Biosynthesis in Senna tora.</title>
        <authorList>
            <person name="Kang S.-H."/>
            <person name="Pandey R.P."/>
            <person name="Lee C.-M."/>
            <person name="Sim J.-S."/>
            <person name="Jeong J.-T."/>
            <person name="Choi B.-S."/>
            <person name="Jung M."/>
            <person name="Ginzburg D."/>
            <person name="Zhao K."/>
            <person name="Won S.Y."/>
            <person name="Oh T.-J."/>
            <person name="Yu Y."/>
            <person name="Kim N.-H."/>
            <person name="Lee O.R."/>
            <person name="Lee T.-H."/>
            <person name="Bashyal P."/>
            <person name="Kim T.-S."/>
            <person name="Lee W.-H."/>
            <person name="Kawkins C."/>
            <person name="Kim C.-K."/>
            <person name="Kim J.S."/>
            <person name="Ahn B.O."/>
            <person name="Rhee S.Y."/>
            <person name="Sohng J.K."/>
        </authorList>
    </citation>
    <scope>NUCLEOTIDE SEQUENCE</scope>
    <source>
        <tissue evidence="1">Leaf</tissue>
    </source>
</reference>
<name>A0A834XFL6_9FABA</name>
<sequence>MTKAPFGVKETESTSYFLPLNCDQTSTKHLTSINFLLLLLPIGHIHKHFLMDDNAPTEAEYYGPTYLNPIDTVPKTGGD</sequence>
<evidence type="ECO:0000313" key="1">
    <source>
        <dbReference type="EMBL" id="KAF7844570.1"/>
    </source>
</evidence>
<gene>
    <name evidence="1" type="ORF">G2W53_001475</name>
</gene>
<dbReference type="EMBL" id="JAAIUW010000001">
    <property type="protein sequence ID" value="KAF7844570.1"/>
    <property type="molecule type" value="Genomic_DNA"/>
</dbReference>
<accession>A0A834XFL6</accession>
<keyword evidence="2" id="KW-1185">Reference proteome</keyword>